<dbReference type="HOGENOM" id="CLU_1553577_0_0_14"/>
<evidence type="ECO:0000313" key="3">
    <source>
        <dbReference type="Proteomes" id="UP000007952"/>
    </source>
</evidence>
<feature type="region of interest" description="Disordered" evidence="1">
    <location>
        <begin position="21"/>
        <end position="73"/>
    </location>
</feature>
<dbReference type="Proteomes" id="UP000007952">
    <property type="component" value="Chromosome"/>
</dbReference>
<reference key="2">
    <citation type="submission" date="2011-05" db="EMBL/GenBank/DDBJ databases">
        <title>The Genome of Mycoplasma haemofelis Strain Ohio2, a pathogenic hemoplasma of the cat.</title>
        <authorList>
            <person name="Santos A.P."/>
            <person name="Guimaraes A.M.S."/>
            <person name="SanMiguel P.J."/>
            <person name="Martin S.W."/>
            <person name="Messick J.B."/>
        </authorList>
    </citation>
    <scope>NUCLEOTIDE SEQUENCE</scope>
    <source>
        <strain>Ohio2</strain>
    </source>
</reference>
<organism evidence="2 3">
    <name type="scientific">Mycoplasma haemofelis (strain Ohio2)</name>
    <dbReference type="NCBI Taxonomy" id="859194"/>
    <lineage>
        <taxon>Bacteria</taxon>
        <taxon>Bacillati</taxon>
        <taxon>Mycoplasmatota</taxon>
        <taxon>Mollicutes</taxon>
        <taxon>Mycoplasmataceae</taxon>
        <taxon>Mycoplasma</taxon>
    </lineage>
</organism>
<dbReference type="BioCyc" id="MHAE859194:G1GR7-681-MONOMER"/>
<dbReference type="AlphaFoldDB" id="F6FIB2"/>
<evidence type="ECO:0000256" key="1">
    <source>
        <dbReference type="SAM" id="MobiDB-lite"/>
    </source>
</evidence>
<accession>F6FIB2</accession>
<reference evidence="2 3" key="1">
    <citation type="journal article" date="2011" name="J. Bacteriol.">
        <title>Complete genome sequences of two hemotropic Mycoplasmas, Mycoplasma haemofelis strain Ohio2 and Mycoplasma suis strain Illinois.</title>
        <authorList>
            <person name="Messick J.B."/>
            <person name="Santos A.P."/>
            <person name="Guimaraes A.M."/>
        </authorList>
    </citation>
    <scope>NUCLEOTIDE SEQUENCE [LARGE SCALE GENOMIC DNA]</scope>
    <source>
        <strain evidence="2 3">Ohio2</strain>
    </source>
</reference>
<protein>
    <submittedName>
        <fullName evidence="2">Uncharacterized protein</fullName>
    </submittedName>
</protein>
<proteinExistence type="predicted"/>
<evidence type="ECO:0000313" key="2">
    <source>
        <dbReference type="EMBL" id="AEG72960.1"/>
    </source>
</evidence>
<dbReference type="EMBL" id="CP002808">
    <property type="protein sequence ID" value="AEG72960.1"/>
    <property type="molecule type" value="Genomic_DNA"/>
</dbReference>
<name>F6FIB2_MYCHI</name>
<dbReference type="KEGG" id="mhf:MHF_0690"/>
<gene>
    <name evidence="2" type="ordered locus">MHF_0690</name>
</gene>
<dbReference type="STRING" id="859194.MHF_0690"/>
<sequence>MGGSAVSFGAVGALSELVFGESKEEPLSTVSSKSNEEQDLNFGEELDSEQLTESSEDLQPSEEEGVVTEEPISQPIVEEVVPVKKPECRLHKLTSEYYGNFKQTTKEELEKEIPTSRKNDLQKIKTECEAKGNQDIFVSNKNSTGWRYYPEDQSRLKGKFDKYLATLNTQRR</sequence>
<feature type="compositionally biased region" description="Acidic residues" evidence="1">
    <location>
        <begin position="37"/>
        <end position="67"/>
    </location>
</feature>